<name>A0ABX0RK88_9GAMM</name>
<dbReference type="RefSeq" id="WP_166932223.1">
    <property type="nucleotide sequence ID" value="NZ_VWXC01000002.1"/>
</dbReference>
<sequence>MKEISVVEPIFFNTFKCIGSECREHCCKGWDIFLDKPTVNRYLKSGEIEIRTIAAENIITTKSSYNNWGKMKLSEKGQCAFLSEERLCKIHKSMGASALSITCATYPRLQKQFKYEIRQNLSLSCPEATKQLLLREDSMLLDQKKVLKDQALKVPDVDQESRLINLMCTNIMLVSGIRPEEGFYGIALLFLYLEKVKEDADKFEKLDNYYSNIIASLQNGQIKNNIDDIKPDYQLQWALLLRVQVYLARKQGTRGWSTLHHYANKLIFIQSDNVQNEEVSSSMQRLDAAWQNRMLPWLSERPHLLSNYIQYRMYTDEFPAKKEISNLANLYLLVCEWFLIKSLLSASADLVENIEEEDVVNIIYSYHAVTKHDQHSDRAFLEEIEKSKVNDDLSLIYLLK</sequence>
<keyword evidence="2" id="KW-1185">Reference proteome</keyword>
<accession>A0ABX0RK88</accession>
<reference evidence="1 2" key="1">
    <citation type="journal article" date="2019" name="bioRxiv">
        <title>Bacteria contribute to plant secondary compound degradation in a generalist herbivore system.</title>
        <authorList>
            <person name="Francoeur C.B."/>
            <person name="Khadempour L."/>
            <person name="Moreira-Soto R.D."/>
            <person name="Gotting K."/>
            <person name="Book A.J."/>
            <person name="Pinto-Tomas A.A."/>
            <person name="Keefover-Ring K."/>
            <person name="Currie C.R."/>
        </authorList>
    </citation>
    <scope>NUCLEOTIDE SEQUENCE [LARGE SCALE GENOMIC DNA]</scope>
    <source>
        <strain evidence="1">Al-1710</strain>
    </source>
</reference>
<proteinExistence type="predicted"/>
<gene>
    <name evidence="1" type="ORF">F3J37_05070</name>
</gene>
<evidence type="ECO:0000313" key="1">
    <source>
        <dbReference type="EMBL" id="NIG18050.1"/>
    </source>
</evidence>
<organism evidence="1 2">
    <name type="scientific">Candidatus Pantoea communis</name>
    <dbReference type="NCBI Taxonomy" id="2608354"/>
    <lineage>
        <taxon>Bacteria</taxon>
        <taxon>Pseudomonadati</taxon>
        <taxon>Pseudomonadota</taxon>
        <taxon>Gammaproteobacteria</taxon>
        <taxon>Enterobacterales</taxon>
        <taxon>Erwiniaceae</taxon>
        <taxon>Pantoea</taxon>
    </lineage>
</organism>
<evidence type="ECO:0000313" key="2">
    <source>
        <dbReference type="Proteomes" id="UP001515780"/>
    </source>
</evidence>
<dbReference type="EMBL" id="VWXC01000002">
    <property type="protein sequence ID" value="NIG18050.1"/>
    <property type="molecule type" value="Genomic_DNA"/>
</dbReference>
<dbReference type="NCBIfam" id="NF038110">
    <property type="entry name" value="Lys_methyl_FliB"/>
    <property type="match status" value="1"/>
</dbReference>
<dbReference type="Proteomes" id="UP001515780">
    <property type="component" value="Unassembled WGS sequence"/>
</dbReference>
<comment type="caution">
    <text evidence="1">The sequence shown here is derived from an EMBL/GenBank/DDBJ whole genome shotgun (WGS) entry which is preliminary data.</text>
</comment>
<protein>
    <submittedName>
        <fullName evidence="1">Lysine-N-methylase fliB</fullName>
    </submittedName>
</protein>